<dbReference type="AlphaFoldDB" id="A0A9P6D118"/>
<sequence length="135" mass="14673">MSAANSPSDNTITIACTPPPLAIATSATTLKSRKRVAHITSNHTLMPPSMRRLIHPTAFVVHITTKPKHKSPKGVALIACRHSQPRVVVLTNTHLNNPDHAKVGQQGMGPPLLQCVEVLTHWALIVTAVRLLRLR</sequence>
<keyword evidence="2" id="KW-1185">Reference proteome</keyword>
<name>A0A9P6D118_9AGAR</name>
<dbReference type="Proteomes" id="UP000807469">
    <property type="component" value="Unassembled WGS sequence"/>
</dbReference>
<gene>
    <name evidence="1" type="ORF">BDN70DRAFT_894639</name>
</gene>
<reference evidence="1" key="1">
    <citation type="submission" date="2020-11" db="EMBL/GenBank/DDBJ databases">
        <authorList>
            <consortium name="DOE Joint Genome Institute"/>
            <person name="Ahrendt S."/>
            <person name="Riley R."/>
            <person name="Andreopoulos W."/>
            <person name="Labutti K."/>
            <person name="Pangilinan J."/>
            <person name="Ruiz-Duenas F.J."/>
            <person name="Barrasa J.M."/>
            <person name="Sanchez-Garcia M."/>
            <person name="Camarero S."/>
            <person name="Miyauchi S."/>
            <person name="Serrano A."/>
            <person name="Linde D."/>
            <person name="Babiker R."/>
            <person name="Drula E."/>
            <person name="Ayuso-Fernandez I."/>
            <person name="Pacheco R."/>
            <person name="Padilla G."/>
            <person name="Ferreira P."/>
            <person name="Barriuso J."/>
            <person name="Kellner H."/>
            <person name="Castanera R."/>
            <person name="Alfaro M."/>
            <person name="Ramirez L."/>
            <person name="Pisabarro A.G."/>
            <person name="Kuo A."/>
            <person name="Tritt A."/>
            <person name="Lipzen A."/>
            <person name="He G."/>
            <person name="Yan M."/>
            <person name="Ng V."/>
            <person name="Cullen D."/>
            <person name="Martin F."/>
            <person name="Rosso M.-N."/>
            <person name="Henrissat B."/>
            <person name="Hibbett D."/>
            <person name="Martinez A.T."/>
            <person name="Grigoriev I.V."/>
        </authorList>
    </citation>
    <scope>NUCLEOTIDE SEQUENCE</scope>
    <source>
        <strain evidence="1">CIRM-BRFM 674</strain>
    </source>
</reference>
<proteinExistence type="predicted"/>
<protein>
    <submittedName>
        <fullName evidence="1">Uncharacterized protein</fullName>
    </submittedName>
</protein>
<evidence type="ECO:0000313" key="1">
    <source>
        <dbReference type="EMBL" id="KAF9479815.1"/>
    </source>
</evidence>
<organism evidence="1 2">
    <name type="scientific">Pholiota conissans</name>
    <dbReference type="NCBI Taxonomy" id="109636"/>
    <lineage>
        <taxon>Eukaryota</taxon>
        <taxon>Fungi</taxon>
        <taxon>Dikarya</taxon>
        <taxon>Basidiomycota</taxon>
        <taxon>Agaricomycotina</taxon>
        <taxon>Agaricomycetes</taxon>
        <taxon>Agaricomycetidae</taxon>
        <taxon>Agaricales</taxon>
        <taxon>Agaricineae</taxon>
        <taxon>Strophariaceae</taxon>
        <taxon>Pholiota</taxon>
    </lineage>
</organism>
<evidence type="ECO:0000313" key="2">
    <source>
        <dbReference type="Proteomes" id="UP000807469"/>
    </source>
</evidence>
<dbReference type="EMBL" id="MU155205">
    <property type="protein sequence ID" value="KAF9479815.1"/>
    <property type="molecule type" value="Genomic_DNA"/>
</dbReference>
<comment type="caution">
    <text evidence="1">The sequence shown here is derived from an EMBL/GenBank/DDBJ whole genome shotgun (WGS) entry which is preliminary data.</text>
</comment>
<accession>A0A9P6D118</accession>